<name>A0A444YYX9_ARAHY</name>
<proteinExistence type="predicted"/>
<protein>
    <recommendedName>
        <fullName evidence="4">Aminotransferase-like plant mobile domain-containing protein</fullName>
    </recommendedName>
</protein>
<dbReference type="EMBL" id="SDMP01000015">
    <property type="protein sequence ID" value="RYR07142.1"/>
    <property type="molecule type" value="Genomic_DNA"/>
</dbReference>
<sequence>MGMSGPRKVDSNRCLLTLLRMVCTLLYYIFIGGVLLPDKVNNTVYVRCLPLLANYDTISTYSWAVSFSVGYIEPCTQQLIITSREWLAVIRC</sequence>
<feature type="transmembrane region" description="Helical" evidence="1">
    <location>
        <begin position="12"/>
        <end position="36"/>
    </location>
</feature>
<keyword evidence="1" id="KW-1133">Transmembrane helix</keyword>
<reference evidence="2 3" key="1">
    <citation type="submission" date="2019-01" db="EMBL/GenBank/DDBJ databases">
        <title>Sequencing of cultivated peanut Arachis hypogaea provides insights into genome evolution and oil improvement.</title>
        <authorList>
            <person name="Chen X."/>
        </authorList>
    </citation>
    <scope>NUCLEOTIDE SEQUENCE [LARGE SCALE GENOMIC DNA]</scope>
    <source>
        <strain evidence="3">cv. Fuhuasheng</strain>
        <tissue evidence="2">Leaves</tissue>
    </source>
</reference>
<gene>
    <name evidence="2" type="ORF">Ahy_B05g074464</name>
</gene>
<evidence type="ECO:0000256" key="1">
    <source>
        <dbReference type="SAM" id="Phobius"/>
    </source>
</evidence>
<keyword evidence="3" id="KW-1185">Reference proteome</keyword>
<keyword evidence="1" id="KW-0812">Transmembrane</keyword>
<accession>A0A444YYX9</accession>
<dbReference type="Proteomes" id="UP000289738">
    <property type="component" value="Chromosome B05"/>
</dbReference>
<comment type="caution">
    <text evidence="2">The sequence shown here is derived from an EMBL/GenBank/DDBJ whole genome shotgun (WGS) entry which is preliminary data.</text>
</comment>
<keyword evidence="1" id="KW-0472">Membrane</keyword>
<organism evidence="2 3">
    <name type="scientific">Arachis hypogaea</name>
    <name type="common">Peanut</name>
    <dbReference type="NCBI Taxonomy" id="3818"/>
    <lineage>
        <taxon>Eukaryota</taxon>
        <taxon>Viridiplantae</taxon>
        <taxon>Streptophyta</taxon>
        <taxon>Embryophyta</taxon>
        <taxon>Tracheophyta</taxon>
        <taxon>Spermatophyta</taxon>
        <taxon>Magnoliopsida</taxon>
        <taxon>eudicotyledons</taxon>
        <taxon>Gunneridae</taxon>
        <taxon>Pentapetalae</taxon>
        <taxon>rosids</taxon>
        <taxon>fabids</taxon>
        <taxon>Fabales</taxon>
        <taxon>Fabaceae</taxon>
        <taxon>Papilionoideae</taxon>
        <taxon>50 kb inversion clade</taxon>
        <taxon>dalbergioids sensu lato</taxon>
        <taxon>Dalbergieae</taxon>
        <taxon>Pterocarpus clade</taxon>
        <taxon>Arachis</taxon>
    </lineage>
</organism>
<dbReference type="AlphaFoldDB" id="A0A444YYX9"/>
<evidence type="ECO:0000313" key="2">
    <source>
        <dbReference type="EMBL" id="RYR07142.1"/>
    </source>
</evidence>
<evidence type="ECO:0000313" key="3">
    <source>
        <dbReference type="Proteomes" id="UP000289738"/>
    </source>
</evidence>
<evidence type="ECO:0008006" key="4">
    <source>
        <dbReference type="Google" id="ProtNLM"/>
    </source>
</evidence>